<sequence>MLNCFFSCKTINKLLPTLHGFLVFLEPKQAPVFDIKPESIDVPFGESADFECHVTGAQPIHITWSKDGREIRTGGNFNITFTANTAHLRVLRVGKGDSGQYTCQASNEAGKDFCSAQLSVKEPPKFIKKPEALRFVKQGDTVQLECKISGTPEIRIVWYKNEQALQASDRLHMSFVDSVATLTILGASAADAGDYICEAHNSAGTASCSTSVTVKGQHMALHSTRIPGCHACSWLHIPLLLQQLLAAGPVSLQLLLHLSAAVFKQQRSGRKQWWVFSTVQQSFPHLSI</sequence>
<dbReference type="SUPFAM" id="SSF48726">
    <property type="entry name" value="Immunoglobulin"/>
    <property type="match status" value="2"/>
</dbReference>
<dbReference type="InterPro" id="IPR013098">
    <property type="entry name" value="Ig_I-set"/>
</dbReference>
<dbReference type="Pfam" id="PF07679">
    <property type="entry name" value="I-set"/>
    <property type="match status" value="2"/>
</dbReference>
<dbReference type="SMART" id="SM00408">
    <property type="entry name" value="IGc2"/>
    <property type="match status" value="2"/>
</dbReference>
<reference evidence="2 3" key="1">
    <citation type="journal article" date="2012" name="Nature">
        <title>The genomic landscape of species divergence in Ficedula flycatchers.</title>
        <authorList>
            <person name="Ellegren H."/>
            <person name="Smeds L."/>
            <person name="Burri R."/>
            <person name="Olason P.I."/>
            <person name="Backstrom N."/>
            <person name="Kawakami T."/>
            <person name="Kunstner A."/>
            <person name="Makinen H."/>
            <person name="Nadachowska-Brzyska K."/>
            <person name="Qvarnstrom A."/>
            <person name="Uebbing S."/>
            <person name="Wolf J.B."/>
        </authorList>
    </citation>
    <scope>NUCLEOTIDE SEQUENCE [LARGE SCALE GENOMIC DNA]</scope>
</reference>
<dbReference type="Ensembl" id="ENSFALT00000041389.1">
    <property type="protein sequence ID" value="ENSFALP00000018658.1"/>
    <property type="gene ID" value="ENSFALG00000027794.1"/>
</dbReference>
<evidence type="ECO:0000313" key="2">
    <source>
        <dbReference type="Ensembl" id="ENSFALP00000018658.1"/>
    </source>
</evidence>
<protein>
    <recommendedName>
        <fullName evidence="1">Ig-like domain-containing protein</fullName>
    </recommendedName>
</protein>
<dbReference type="InterPro" id="IPR003599">
    <property type="entry name" value="Ig_sub"/>
</dbReference>
<dbReference type="PROSITE" id="PS50835">
    <property type="entry name" value="IG_LIKE"/>
    <property type="match status" value="2"/>
</dbReference>
<organism evidence="2 3">
    <name type="scientific">Ficedula albicollis</name>
    <name type="common">Collared flycatcher</name>
    <name type="synonym">Muscicapa albicollis</name>
    <dbReference type="NCBI Taxonomy" id="59894"/>
    <lineage>
        <taxon>Eukaryota</taxon>
        <taxon>Metazoa</taxon>
        <taxon>Chordata</taxon>
        <taxon>Craniata</taxon>
        <taxon>Vertebrata</taxon>
        <taxon>Euteleostomi</taxon>
        <taxon>Archelosauria</taxon>
        <taxon>Archosauria</taxon>
        <taxon>Dinosauria</taxon>
        <taxon>Saurischia</taxon>
        <taxon>Theropoda</taxon>
        <taxon>Coelurosauria</taxon>
        <taxon>Aves</taxon>
        <taxon>Neognathae</taxon>
        <taxon>Neoaves</taxon>
        <taxon>Telluraves</taxon>
        <taxon>Australaves</taxon>
        <taxon>Passeriformes</taxon>
        <taxon>Muscicapidae</taxon>
        <taxon>Ficedula</taxon>
    </lineage>
</organism>
<feature type="domain" description="Ig-like" evidence="1">
    <location>
        <begin position="124"/>
        <end position="213"/>
    </location>
</feature>
<dbReference type="SMART" id="SM00409">
    <property type="entry name" value="IG"/>
    <property type="match status" value="2"/>
</dbReference>
<dbReference type="GeneTree" id="ENSGT01110000267173"/>
<dbReference type="InterPro" id="IPR007110">
    <property type="entry name" value="Ig-like_dom"/>
</dbReference>
<feature type="domain" description="Ig-like" evidence="1">
    <location>
        <begin position="31"/>
        <end position="119"/>
    </location>
</feature>
<evidence type="ECO:0000259" key="1">
    <source>
        <dbReference type="PROSITE" id="PS50835"/>
    </source>
</evidence>
<keyword evidence="3" id="KW-1185">Reference proteome</keyword>
<evidence type="ECO:0000313" key="3">
    <source>
        <dbReference type="Proteomes" id="UP000016665"/>
    </source>
</evidence>
<proteinExistence type="predicted"/>
<dbReference type="Gene3D" id="2.60.40.10">
    <property type="entry name" value="Immunoglobulins"/>
    <property type="match status" value="2"/>
</dbReference>
<dbReference type="InterPro" id="IPR036179">
    <property type="entry name" value="Ig-like_dom_sf"/>
</dbReference>
<reference evidence="2" key="2">
    <citation type="submission" date="2025-08" db="UniProtKB">
        <authorList>
            <consortium name="Ensembl"/>
        </authorList>
    </citation>
    <scope>IDENTIFICATION</scope>
</reference>
<dbReference type="InterPro" id="IPR013783">
    <property type="entry name" value="Ig-like_fold"/>
</dbReference>
<name>A0A803V7F2_FICAL</name>
<accession>A0A803V7F2</accession>
<dbReference type="PANTHER" id="PTHR47633">
    <property type="entry name" value="IMMUNOGLOBULIN"/>
    <property type="match status" value="1"/>
</dbReference>
<reference evidence="2" key="3">
    <citation type="submission" date="2025-09" db="UniProtKB">
        <authorList>
            <consortium name="Ensembl"/>
        </authorList>
    </citation>
    <scope>IDENTIFICATION</scope>
</reference>
<dbReference type="Proteomes" id="UP000016665">
    <property type="component" value="Chromosome 7"/>
</dbReference>
<dbReference type="InterPro" id="IPR003598">
    <property type="entry name" value="Ig_sub2"/>
</dbReference>
<dbReference type="AlphaFoldDB" id="A0A803V7F2"/>